<dbReference type="VEuPathDB" id="FungiDB:ASPSYDRAFT_657022"/>
<keyword evidence="2 6" id="KW-0812">Transmembrane</keyword>
<dbReference type="Gene3D" id="1.20.1250.20">
    <property type="entry name" value="MFS general substrate transporter like domains"/>
    <property type="match status" value="1"/>
</dbReference>
<feature type="transmembrane region" description="Helical" evidence="6">
    <location>
        <begin position="383"/>
        <end position="408"/>
    </location>
</feature>
<dbReference type="InterPro" id="IPR011701">
    <property type="entry name" value="MFS"/>
</dbReference>
<feature type="transmembrane region" description="Helical" evidence="6">
    <location>
        <begin position="176"/>
        <end position="198"/>
    </location>
</feature>
<evidence type="ECO:0000256" key="1">
    <source>
        <dbReference type="ARBA" id="ARBA00004141"/>
    </source>
</evidence>
<dbReference type="AlphaFoldDB" id="A0A1L9TT88"/>
<dbReference type="RefSeq" id="XP_040706437.1">
    <property type="nucleotide sequence ID" value="XM_040850321.1"/>
</dbReference>
<dbReference type="InterPro" id="IPR036259">
    <property type="entry name" value="MFS_trans_sf"/>
</dbReference>
<dbReference type="OrthoDB" id="5215911at2759"/>
<evidence type="ECO:0000313" key="7">
    <source>
        <dbReference type="EMBL" id="OJJ62631.1"/>
    </source>
</evidence>
<feature type="transmembrane region" description="Helical" evidence="6">
    <location>
        <begin position="204"/>
        <end position="226"/>
    </location>
</feature>
<dbReference type="GeneID" id="63766394"/>
<comment type="subcellular location">
    <subcellularLocation>
        <location evidence="1">Membrane</location>
        <topology evidence="1">Multi-pass membrane protein</topology>
    </subcellularLocation>
</comment>
<evidence type="ECO:0000256" key="4">
    <source>
        <dbReference type="ARBA" id="ARBA00023136"/>
    </source>
</evidence>
<protein>
    <recommendedName>
        <fullName evidence="9">Major facilitator superfamily (MFS) profile domain-containing protein</fullName>
    </recommendedName>
</protein>
<feature type="region of interest" description="Disordered" evidence="5">
    <location>
        <begin position="237"/>
        <end position="303"/>
    </location>
</feature>
<dbReference type="GO" id="GO:0005886">
    <property type="term" value="C:plasma membrane"/>
    <property type="evidence" value="ECO:0007669"/>
    <property type="project" value="TreeGrafter"/>
</dbReference>
<feature type="transmembrane region" description="Helical" evidence="6">
    <location>
        <begin position="49"/>
        <end position="68"/>
    </location>
</feature>
<organism evidence="7 8">
    <name type="scientific">Aspergillus sydowii CBS 593.65</name>
    <dbReference type="NCBI Taxonomy" id="1036612"/>
    <lineage>
        <taxon>Eukaryota</taxon>
        <taxon>Fungi</taxon>
        <taxon>Dikarya</taxon>
        <taxon>Ascomycota</taxon>
        <taxon>Pezizomycotina</taxon>
        <taxon>Eurotiomycetes</taxon>
        <taxon>Eurotiomycetidae</taxon>
        <taxon>Eurotiales</taxon>
        <taxon>Aspergillaceae</taxon>
        <taxon>Aspergillus</taxon>
        <taxon>Aspergillus subgen. Nidulantes</taxon>
    </lineage>
</organism>
<keyword evidence="3 6" id="KW-1133">Transmembrane helix</keyword>
<keyword evidence="4 6" id="KW-0472">Membrane</keyword>
<gene>
    <name evidence="7" type="ORF">ASPSYDRAFT_657022</name>
</gene>
<feature type="transmembrane region" description="Helical" evidence="6">
    <location>
        <begin position="524"/>
        <end position="545"/>
    </location>
</feature>
<dbReference type="PANTHER" id="PTHR23502:SF30">
    <property type="entry name" value="TRANSPORTER, PUTATIVE (AFU_ORTHOLOGUE AFUA_8G04702)-RELATED"/>
    <property type="match status" value="1"/>
</dbReference>
<feature type="transmembrane region" description="Helical" evidence="6">
    <location>
        <begin position="88"/>
        <end position="106"/>
    </location>
</feature>
<sequence length="568" mass="62261">MAPDANDFVPGTVRLVDVDEQAGKADIVLVPRPSADPEDPLNWTRSRKLLALSMVYLYNLAMGIPTSLQYSLLSDITRDTGIDTATLVQGNGLMILFFGWGPALIWQPLALTYGRRGVYLLSTLLVVPMAMWTAYSSTAGEWYAHRVLIGIIASPFEALPEVTIFDLFFAHERGAFTSVYTFVLFGSTFIAPLVAGWFNDAYGWRWTMQFGAIFAAFCFVVLFLFLEETIYFRDSVEGEAEPNPKSSPLSDNEEERGPPPSPNAPVLEGSQSKDGDITAASAGKVSQTPSSPKPELITDITPEHNNPKGVFRLAKSFKFFTALPGRPSNMDMLRMIYYPVVFIFQFPTVLWSGFLYGINLAWYNVLNGTTSPVLSAPPYNWTAALVGCVYTGPIIGAALAAAWCGPGADKFALALARRNGGIREPEHRLWPLLISGVISAAGLILWGVGADHHIHWVGLVFGLGLMTFGTVTGGAIAVSYNVDCLKEIGGESTVSVMMMRNTIGFGFSYAITPWYTNMGLQNCFITAGMMSLVCTLTFLIMVKYGKTLRRMSTKRYLKYIARVPAKMS</sequence>
<dbReference type="Proteomes" id="UP000184356">
    <property type="component" value="Unassembled WGS sequence"/>
</dbReference>
<dbReference type="PANTHER" id="PTHR23502">
    <property type="entry name" value="MAJOR FACILITATOR SUPERFAMILY"/>
    <property type="match status" value="1"/>
</dbReference>
<dbReference type="STRING" id="1036612.A0A1L9TT88"/>
<evidence type="ECO:0008006" key="9">
    <source>
        <dbReference type="Google" id="ProtNLM"/>
    </source>
</evidence>
<dbReference type="GO" id="GO:0022857">
    <property type="term" value="F:transmembrane transporter activity"/>
    <property type="evidence" value="ECO:0007669"/>
    <property type="project" value="InterPro"/>
</dbReference>
<name>A0A1L9TT88_9EURO</name>
<keyword evidence="8" id="KW-1185">Reference proteome</keyword>
<dbReference type="EMBL" id="KV878583">
    <property type="protein sequence ID" value="OJJ62631.1"/>
    <property type="molecule type" value="Genomic_DNA"/>
</dbReference>
<evidence type="ECO:0000256" key="2">
    <source>
        <dbReference type="ARBA" id="ARBA00022692"/>
    </source>
</evidence>
<evidence type="ECO:0000313" key="8">
    <source>
        <dbReference type="Proteomes" id="UP000184356"/>
    </source>
</evidence>
<reference evidence="8" key="1">
    <citation type="journal article" date="2017" name="Genome Biol.">
        <title>Comparative genomics reveals high biological diversity and specific adaptations in the industrially and medically important fungal genus Aspergillus.</title>
        <authorList>
            <person name="de Vries R.P."/>
            <person name="Riley R."/>
            <person name="Wiebenga A."/>
            <person name="Aguilar-Osorio G."/>
            <person name="Amillis S."/>
            <person name="Uchima C.A."/>
            <person name="Anderluh G."/>
            <person name="Asadollahi M."/>
            <person name="Askin M."/>
            <person name="Barry K."/>
            <person name="Battaglia E."/>
            <person name="Bayram O."/>
            <person name="Benocci T."/>
            <person name="Braus-Stromeyer S.A."/>
            <person name="Caldana C."/>
            <person name="Canovas D."/>
            <person name="Cerqueira G.C."/>
            <person name="Chen F."/>
            <person name="Chen W."/>
            <person name="Choi C."/>
            <person name="Clum A."/>
            <person name="Dos Santos R.A."/>
            <person name="Damasio A.R."/>
            <person name="Diallinas G."/>
            <person name="Emri T."/>
            <person name="Fekete E."/>
            <person name="Flipphi M."/>
            <person name="Freyberg S."/>
            <person name="Gallo A."/>
            <person name="Gournas C."/>
            <person name="Habgood R."/>
            <person name="Hainaut M."/>
            <person name="Harispe M.L."/>
            <person name="Henrissat B."/>
            <person name="Hilden K.S."/>
            <person name="Hope R."/>
            <person name="Hossain A."/>
            <person name="Karabika E."/>
            <person name="Karaffa L."/>
            <person name="Karanyi Z."/>
            <person name="Krasevec N."/>
            <person name="Kuo A."/>
            <person name="Kusch H."/>
            <person name="LaButti K."/>
            <person name="Lagendijk E.L."/>
            <person name="Lapidus A."/>
            <person name="Levasseur A."/>
            <person name="Lindquist E."/>
            <person name="Lipzen A."/>
            <person name="Logrieco A.F."/>
            <person name="MacCabe A."/>
            <person name="Maekelae M.R."/>
            <person name="Malavazi I."/>
            <person name="Melin P."/>
            <person name="Meyer V."/>
            <person name="Mielnichuk N."/>
            <person name="Miskei M."/>
            <person name="Molnar A.P."/>
            <person name="Mule G."/>
            <person name="Ngan C.Y."/>
            <person name="Orejas M."/>
            <person name="Orosz E."/>
            <person name="Ouedraogo J.P."/>
            <person name="Overkamp K.M."/>
            <person name="Park H.-S."/>
            <person name="Perrone G."/>
            <person name="Piumi F."/>
            <person name="Punt P.J."/>
            <person name="Ram A.F."/>
            <person name="Ramon A."/>
            <person name="Rauscher S."/>
            <person name="Record E."/>
            <person name="Riano-Pachon D.M."/>
            <person name="Robert V."/>
            <person name="Roehrig J."/>
            <person name="Ruller R."/>
            <person name="Salamov A."/>
            <person name="Salih N.S."/>
            <person name="Samson R.A."/>
            <person name="Sandor E."/>
            <person name="Sanguinetti M."/>
            <person name="Schuetze T."/>
            <person name="Sepcic K."/>
            <person name="Shelest E."/>
            <person name="Sherlock G."/>
            <person name="Sophianopoulou V."/>
            <person name="Squina F.M."/>
            <person name="Sun H."/>
            <person name="Susca A."/>
            <person name="Todd R.B."/>
            <person name="Tsang A."/>
            <person name="Unkles S.E."/>
            <person name="van de Wiele N."/>
            <person name="van Rossen-Uffink D."/>
            <person name="Oliveira J.V."/>
            <person name="Vesth T.C."/>
            <person name="Visser J."/>
            <person name="Yu J.-H."/>
            <person name="Zhou M."/>
            <person name="Andersen M.R."/>
            <person name="Archer D.B."/>
            <person name="Baker S.E."/>
            <person name="Benoit I."/>
            <person name="Brakhage A.A."/>
            <person name="Braus G.H."/>
            <person name="Fischer R."/>
            <person name="Frisvad J.C."/>
            <person name="Goldman G.H."/>
            <person name="Houbraken J."/>
            <person name="Oakley B."/>
            <person name="Pocsi I."/>
            <person name="Scazzocchio C."/>
            <person name="Seiboth B."/>
            <person name="vanKuyk P.A."/>
            <person name="Wortman J."/>
            <person name="Dyer P.S."/>
            <person name="Grigoriev I.V."/>
        </authorList>
    </citation>
    <scope>NUCLEOTIDE SEQUENCE [LARGE SCALE GENOMIC DNA]</scope>
    <source>
        <strain evidence="8">CBS 593.65</strain>
    </source>
</reference>
<feature type="transmembrane region" description="Helical" evidence="6">
    <location>
        <begin position="454"/>
        <end position="482"/>
    </location>
</feature>
<evidence type="ECO:0000256" key="6">
    <source>
        <dbReference type="SAM" id="Phobius"/>
    </source>
</evidence>
<feature type="transmembrane region" description="Helical" evidence="6">
    <location>
        <begin position="429"/>
        <end position="448"/>
    </location>
</feature>
<evidence type="ECO:0000256" key="5">
    <source>
        <dbReference type="SAM" id="MobiDB-lite"/>
    </source>
</evidence>
<feature type="transmembrane region" description="Helical" evidence="6">
    <location>
        <begin position="118"/>
        <end position="135"/>
    </location>
</feature>
<dbReference type="SUPFAM" id="SSF103473">
    <property type="entry name" value="MFS general substrate transporter"/>
    <property type="match status" value="1"/>
</dbReference>
<feature type="transmembrane region" description="Helical" evidence="6">
    <location>
        <begin position="336"/>
        <end position="363"/>
    </location>
</feature>
<feature type="transmembrane region" description="Helical" evidence="6">
    <location>
        <begin position="147"/>
        <end position="169"/>
    </location>
</feature>
<accession>A0A1L9TT88</accession>
<evidence type="ECO:0000256" key="3">
    <source>
        <dbReference type="ARBA" id="ARBA00022989"/>
    </source>
</evidence>
<dbReference type="Pfam" id="PF07690">
    <property type="entry name" value="MFS_1"/>
    <property type="match status" value="1"/>
</dbReference>
<proteinExistence type="predicted"/>